<dbReference type="VEuPathDB" id="FungiDB:MYCTH_2305546"/>
<feature type="compositionally biased region" description="Basic and acidic residues" evidence="1">
    <location>
        <begin position="51"/>
        <end position="80"/>
    </location>
</feature>
<evidence type="ECO:0000313" key="3">
    <source>
        <dbReference type="Proteomes" id="UP000007322"/>
    </source>
</evidence>
<sequence length="210" mass="24022">MGSSNSKQVGPDRRVNTTNERNALEFATPRGNLQLKRVDDIVARSPPPPTERPEKRMFPKEYRNVEHGPDGRRENFDRRWIQQGRNPGDPRDMKMYEYPVKTLVQPAPFKSEFDFTSPSASLRDCKAPPPKELEAIKEYWMAPLNDPGPLRAVVNKDQEVVGAIYHPKGDTRGYERARVQPLDAHGRGELARYKDTQVAGRTTWPQRGTE</sequence>
<proteinExistence type="predicted"/>
<dbReference type="AlphaFoldDB" id="G2QDD0"/>
<dbReference type="HOGENOM" id="CLU_102264_0_0_1"/>
<dbReference type="RefSeq" id="XP_003663540.1">
    <property type="nucleotide sequence ID" value="XM_003663492.1"/>
</dbReference>
<evidence type="ECO:0000256" key="1">
    <source>
        <dbReference type="SAM" id="MobiDB-lite"/>
    </source>
</evidence>
<dbReference type="OrthoDB" id="4588792at2759"/>
<evidence type="ECO:0000313" key="2">
    <source>
        <dbReference type="EMBL" id="AEO58295.1"/>
    </source>
</evidence>
<dbReference type="Proteomes" id="UP000007322">
    <property type="component" value="Chromosome 3"/>
</dbReference>
<feature type="compositionally biased region" description="Polar residues" evidence="1">
    <location>
        <begin position="199"/>
        <end position="210"/>
    </location>
</feature>
<reference evidence="2 3" key="1">
    <citation type="journal article" date="2011" name="Nat. Biotechnol.">
        <title>Comparative genomic analysis of the thermophilic biomass-degrading fungi Myceliophthora thermophila and Thielavia terrestris.</title>
        <authorList>
            <person name="Berka R.M."/>
            <person name="Grigoriev I.V."/>
            <person name="Otillar R."/>
            <person name="Salamov A."/>
            <person name="Grimwood J."/>
            <person name="Reid I."/>
            <person name="Ishmael N."/>
            <person name="John T."/>
            <person name="Darmond C."/>
            <person name="Moisan M.-C."/>
            <person name="Henrissat B."/>
            <person name="Coutinho P.M."/>
            <person name="Lombard V."/>
            <person name="Natvig D.O."/>
            <person name="Lindquist E."/>
            <person name="Schmutz J."/>
            <person name="Lucas S."/>
            <person name="Harris P."/>
            <person name="Powlowski J."/>
            <person name="Bellemare A."/>
            <person name="Taylor D."/>
            <person name="Butler G."/>
            <person name="de Vries R.P."/>
            <person name="Allijn I.E."/>
            <person name="van den Brink J."/>
            <person name="Ushinsky S."/>
            <person name="Storms R."/>
            <person name="Powell A.J."/>
            <person name="Paulsen I.T."/>
            <person name="Elbourne L.D.H."/>
            <person name="Baker S.E."/>
            <person name="Magnuson J."/>
            <person name="LaBoissiere S."/>
            <person name="Clutterbuck A.J."/>
            <person name="Martinez D."/>
            <person name="Wogulis M."/>
            <person name="de Leon A.L."/>
            <person name="Rey M.W."/>
            <person name="Tsang A."/>
        </authorList>
    </citation>
    <scope>NUCLEOTIDE SEQUENCE [LARGE SCALE GENOMIC DNA]</scope>
    <source>
        <strain evidence="3">ATCC 42464 / BCRC 31852 / DSM 1799</strain>
    </source>
</reference>
<organism evidence="2 3">
    <name type="scientific">Thermothelomyces thermophilus (strain ATCC 42464 / BCRC 31852 / DSM 1799)</name>
    <name type="common">Sporotrichum thermophile</name>
    <dbReference type="NCBI Taxonomy" id="573729"/>
    <lineage>
        <taxon>Eukaryota</taxon>
        <taxon>Fungi</taxon>
        <taxon>Dikarya</taxon>
        <taxon>Ascomycota</taxon>
        <taxon>Pezizomycotina</taxon>
        <taxon>Sordariomycetes</taxon>
        <taxon>Sordariomycetidae</taxon>
        <taxon>Sordariales</taxon>
        <taxon>Chaetomiaceae</taxon>
        <taxon>Thermothelomyces</taxon>
    </lineage>
</organism>
<dbReference type="GeneID" id="11509574"/>
<accession>G2QDD0</accession>
<dbReference type="eggNOG" id="ENOG502RR7E">
    <property type="taxonomic scope" value="Eukaryota"/>
</dbReference>
<dbReference type="InParanoid" id="G2QDD0"/>
<keyword evidence="3" id="KW-1185">Reference proteome</keyword>
<feature type="region of interest" description="Disordered" evidence="1">
    <location>
        <begin position="1"/>
        <end position="94"/>
    </location>
</feature>
<name>G2QDD0_THET4</name>
<dbReference type="OMA" id="QMEPLDR"/>
<dbReference type="CDD" id="cd03143">
    <property type="entry name" value="A4_beta-galactosidase_middle_domain"/>
    <property type="match status" value="1"/>
</dbReference>
<dbReference type="KEGG" id="mtm:MYCTH_2305546"/>
<dbReference type="EMBL" id="CP003004">
    <property type="protein sequence ID" value="AEO58295.1"/>
    <property type="molecule type" value="Genomic_DNA"/>
</dbReference>
<feature type="region of interest" description="Disordered" evidence="1">
    <location>
        <begin position="180"/>
        <end position="210"/>
    </location>
</feature>
<feature type="compositionally biased region" description="Basic and acidic residues" evidence="1">
    <location>
        <begin position="180"/>
        <end position="195"/>
    </location>
</feature>
<protein>
    <submittedName>
        <fullName evidence="2">Uncharacterized protein</fullName>
    </submittedName>
</protein>
<gene>
    <name evidence="2" type="ORF">MYCTH_2305546</name>
</gene>